<evidence type="ECO:0000256" key="1">
    <source>
        <dbReference type="ARBA" id="ARBA00004141"/>
    </source>
</evidence>
<dbReference type="GO" id="GO:0140359">
    <property type="term" value="F:ABC-type transporter activity"/>
    <property type="evidence" value="ECO:0007669"/>
    <property type="project" value="InterPro"/>
</dbReference>
<dbReference type="AlphaFoldDB" id="A0A173S3G9"/>
<keyword evidence="3 5" id="KW-1133">Transmembrane helix</keyword>
<evidence type="ECO:0000313" key="10">
    <source>
        <dbReference type="Proteomes" id="UP000431304"/>
    </source>
</evidence>
<dbReference type="PRINTS" id="PR00164">
    <property type="entry name" value="ABC2TRNSPORT"/>
</dbReference>
<dbReference type="PANTHER" id="PTHR43332">
    <property type="entry name" value="INNER MEMBRANE TRANSPORT PERMEASE YADH-RELATED"/>
    <property type="match status" value="1"/>
</dbReference>
<feature type="transmembrane region" description="Helical" evidence="5">
    <location>
        <begin position="49"/>
        <end position="71"/>
    </location>
</feature>
<feature type="transmembrane region" description="Helical" evidence="5">
    <location>
        <begin position="134"/>
        <end position="155"/>
    </location>
</feature>
<organism evidence="7 9">
    <name type="scientific">Eubacterium ramulus</name>
    <dbReference type="NCBI Taxonomy" id="39490"/>
    <lineage>
        <taxon>Bacteria</taxon>
        <taxon>Bacillati</taxon>
        <taxon>Bacillota</taxon>
        <taxon>Clostridia</taxon>
        <taxon>Eubacteriales</taxon>
        <taxon>Eubacteriaceae</taxon>
        <taxon>Eubacterium</taxon>
    </lineage>
</organism>
<evidence type="ECO:0000256" key="4">
    <source>
        <dbReference type="ARBA" id="ARBA00023136"/>
    </source>
</evidence>
<dbReference type="GO" id="GO:0043190">
    <property type="term" value="C:ATP-binding cassette (ABC) transporter complex"/>
    <property type="evidence" value="ECO:0007669"/>
    <property type="project" value="InterPro"/>
</dbReference>
<dbReference type="PIRSF" id="PIRSF006648">
    <property type="entry name" value="DrrB"/>
    <property type="match status" value="1"/>
</dbReference>
<dbReference type="Proteomes" id="UP000431304">
    <property type="component" value="Unassembled WGS sequence"/>
</dbReference>
<feature type="domain" description="ABC transmembrane type-2" evidence="6">
    <location>
        <begin position="16"/>
        <end position="240"/>
    </location>
</feature>
<dbReference type="EMBL" id="CYYA01000004">
    <property type="protein sequence ID" value="CUM84427.1"/>
    <property type="molecule type" value="Genomic_DNA"/>
</dbReference>
<protein>
    <recommendedName>
        <fullName evidence="5">Transport permease protein</fullName>
    </recommendedName>
</protein>
<evidence type="ECO:0000256" key="5">
    <source>
        <dbReference type="RuleBase" id="RU361157"/>
    </source>
</evidence>
<dbReference type="Pfam" id="PF01061">
    <property type="entry name" value="ABC2_membrane"/>
    <property type="match status" value="1"/>
</dbReference>
<comment type="subcellular location">
    <subcellularLocation>
        <location evidence="5">Cell membrane</location>
        <topology evidence="5">Multi-pass membrane protein</topology>
    </subcellularLocation>
    <subcellularLocation>
        <location evidence="1">Membrane</location>
        <topology evidence="1">Multi-pass membrane protein</topology>
    </subcellularLocation>
</comment>
<dbReference type="GeneID" id="42785739"/>
<evidence type="ECO:0000313" key="8">
    <source>
        <dbReference type="EMBL" id="MSD14532.1"/>
    </source>
</evidence>
<name>A0A173S3G9_EUBRA</name>
<evidence type="ECO:0000313" key="7">
    <source>
        <dbReference type="EMBL" id="CUM84427.1"/>
    </source>
</evidence>
<proteinExistence type="inferred from homology"/>
<comment type="similarity">
    <text evidence="5">Belongs to the ABC-2 integral membrane protein family.</text>
</comment>
<evidence type="ECO:0000256" key="2">
    <source>
        <dbReference type="ARBA" id="ARBA00022692"/>
    </source>
</evidence>
<reference evidence="7 9" key="1">
    <citation type="submission" date="2015-09" db="EMBL/GenBank/DDBJ databases">
        <authorList>
            <consortium name="Pathogen Informatics"/>
        </authorList>
    </citation>
    <scope>NUCLEOTIDE SEQUENCE [LARGE SCALE GENOMIC DNA]</scope>
    <source>
        <strain evidence="7 9">2789STDY5608891</strain>
    </source>
</reference>
<accession>A0A173S3G9</accession>
<dbReference type="InterPro" id="IPR047817">
    <property type="entry name" value="ABC2_TM_bact-type"/>
</dbReference>
<feature type="transmembrane region" description="Helical" evidence="5">
    <location>
        <begin position="110"/>
        <end position="129"/>
    </location>
</feature>
<dbReference type="RefSeq" id="WP_021738206.1">
    <property type="nucleotide sequence ID" value="NZ_CABKSU010000025.1"/>
</dbReference>
<dbReference type="InterPro" id="IPR000412">
    <property type="entry name" value="ABC_2_transport"/>
</dbReference>
<dbReference type="EMBL" id="WKRA01000001">
    <property type="protein sequence ID" value="MSD14532.1"/>
    <property type="molecule type" value="Genomic_DNA"/>
</dbReference>
<dbReference type="STRING" id="39490.ERS852448_00731"/>
<evidence type="ECO:0000259" key="6">
    <source>
        <dbReference type="PROSITE" id="PS51012"/>
    </source>
</evidence>
<dbReference type="Proteomes" id="UP000095492">
    <property type="component" value="Unassembled WGS sequence"/>
</dbReference>
<comment type="caution">
    <text evidence="5">Lacks conserved residue(s) required for the propagation of feature annotation.</text>
</comment>
<feature type="transmembrane region" description="Helical" evidence="5">
    <location>
        <begin position="217"/>
        <end position="238"/>
    </location>
</feature>
<keyword evidence="4 5" id="KW-0472">Membrane</keyword>
<keyword evidence="5" id="KW-1003">Cell membrane</keyword>
<gene>
    <name evidence="7" type="primary">yadH</name>
    <name evidence="7" type="ORF">ERS852448_00731</name>
    <name evidence="8" type="ORF">GKE72_00255</name>
</gene>
<dbReference type="PROSITE" id="PS51012">
    <property type="entry name" value="ABC_TM2"/>
    <property type="match status" value="1"/>
</dbReference>
<dbReference type="InterPro" id="IPR013525">
    <property type="entry name" value="ABC2_TM"/>
</dbReference>
<feature type="transmembrane region" description="Helical" evidence="5">
    <location>
        <begin position="21"/>
        <end position="43"/>
    </location>
</feature>
<keyword evidence="2 5" id="KW-0812">Transmembrane</keyword>
<evidence type="ECO:0000313" key="9">
    <source>
        <dbReference type="Proteomes" id="UP000095492"/>
    </source>
</evidence>
<sequence length="243" mass="27203">MGIITVLWEKWTEFRRDFYKITLAAMIAPLMYLIVFGMGIQMVSHGEPYLNFLIPGVVSLTTMTGSFNAIAQNLNVQRLYEKAFDQVMISPTPLWQFIVGQVIAGSLRGLYAGCVIMLLVLPIHTGVIFNGFSFLIMFLNGAVFSTIAVVVSFIAKNHTDVPRFSNYVIMPMSYLCNTFFAMDNMPEGIRQVIGALPLSQTSAMIRSIAKGEAINPIGILILAIYLAVFLTLSFWFIYKRKNL</sequence>
<dbReference type="InterPro" id="IPR052522">
    <property type="entry name" value="ABC-2_transport_permease"/>
</dbReference>
<reference evidence="8 10" key="2">
    <citation type="journal article" date="2019" name="Nat. Med.">
        <title>A library of human gut bacterial isolates paired with longitudinal multiomics data enables mechanistic microbiome research.</title>
        <authorList>
            <person name="Poyet M."/>
            <person name="Groussin M."/>
            <person name="Gibbons S.M."/>
            <person name="Avila-Pacheco J."/>
            <person name="Jiang X."/>
            <person name="Kearney S.M."/>
            <person name="Perrotta A.R."/>
            <person name="Berdy B."/>
            <person name="Zhao S."/>
            <person name="Lieberman T.D."/>
            <person name="Swanson P.K."/>
            <person name="Smith M."/>
            <person name="Roesemann S."/>
            <person name="Alexander J.E."/>
            <person name="Rich S.A."/>
            <person name="Livny J."/>
            <person name="Vlamakis H."/>
            <person name="Clish C."/>
            <person name="Bullock K."/>
            <person name="Deik A."/>
            <person name="Scott J."/>
            <person name="Pierce K.A."/>
            <person name="Xavier R.J."/>
            <person name="Alm E.J."/>
        </authorList>
    </citation>
    <scope>NUCLEOTIDE SEQUENCE [LARGE SCALE GENOMIC DNA]</scope>
    <source>
        <strain evidence="8 10">BIOML-A3</strain>
    </source>
</reference>
<dbReference type="OrthoDB" id="111284at2"/>
<dbReference type="PANTHER" id="PTHR43332:SF2">
    <property type="entry name" value="INNER MEMBRANE TRANSPORT PERMEASE YADH"/>
    <property type="match status" value="1"/>
</dbReference>
<evidence type="ECO:0000256" key="3">
    <source>
        <dbReference type="ARBA" id="ARBA00022989"/>
    </source>
</evidence>
<keyword evidence="5" id="KW-0813">Transport</keyword>